<evidence type="ECO:0000313" key="11">
    <source>
        <dbReference type="Proteomes" id="UP000595095"/>
    </source>
</evidence>
<name>A0A7S9HD04_9ALTE</name>
<dbReference type="InterPro" id="IPR020846">
    <property type="entry name" value="MFS_dom"/>
</dbReference>
<evidence type="ECO:0000256" key="1">
    <source>
        <dbReference type="ARBA" id="ARBA00004651"/>
    </source>
</evidence>
<feature type="transmembrane region" description="Helical" evidence="8">
    <location>
        <begin position="217"/>
        <end position="238"/>
    </location>
</feature>
<keyword evidence="4" id="KW-1003">Cell membrane</keyword>
<keyword evidence="11" id="KW-1185">Reference proteome</keyword>
<evidence type="ECO:0000313" key="10">
    <source>
        <dbReference type="EMBL" id="QPG05629.1"/>
    </source>
</evidence>
<accession>A0A7S9HD04</accession>
<keyword evidence="7 8" id="KW-0472">Membrane</keyword>
<dbReference type="RefSeq" id="WP_195810715.1">
    <property type="nucleotide sequence ID" value="NZ_CP064795.1"/>
</dbReference>
<dbReference type="PANTHER" id="PTHR23502">
    <property type="entry name" value="MAJOR FACILITATOR SUPERFAMILY"/>
    <property type="match status" value="1"/>
</dbReference>
<feature type="transmembrane region" description="Helical" evidence="8">
    <location>
        <begin position="378"/>
        <end position="398"/>
    </location>
</feature>
<evidence type="ECO:0000256" key="3">
    <source>
        <dbReference type="ARBA" id="ARBA00022448"/>
    </source>
</evidence>
<gene>
    <name evidence="10" type="ORF">IT774_16370</name>
</gene>
<dbReference type="Pfam" id="PF07690">
    <property type="entry name" value="MFS_1"/>
    <property type="match status" value="1"/>
</dbReference>
<feature type="transmembrane region" description="Helical" evidence="8">
    <location>
        <begin position="317"/>
        <end position="338"/>
    </location>
</feature>
<feature type="transmembrane region" description="Helical" evidence="8">
    <location>
        <begin position="111"/>
        <end position="132"/>
    </location>
</feature>
<feature type="transmembrane region" description="Helical" evidence="8">
    <location>
        <begin position="86"/>
        <end position="105"/>
    </location>
</feature>
<keyword evidence="5 8" id="KW-0812">Transmembrane</keyword>
<dbReference type="GO" id="GO:0042910">
    <property type="term" value="F:xenobiotic transmembrane transporter activity"/>
    <property type="evidence" value="ECO:0007669"/>
    <property type="project" value="InterPro"/>
</dbReference>
<feature type="transmembrane region" description="Helical" evidence="8">
    <location>
        <begin position="175"/>
        <end position="192"/>
    </location>
</feature>
<dbReference type="InterPro" id="IPR004812">
    <property type="entry name" value="Efflux_drug-R_Bcr/CmlA"/>
</dbReference>
<dbReference type="AlphaFoldDB" id="A0A7S9HD04"/>
<sequence>MVNPVTDTTTTPTLSLYEFVALMALMTSLVALSIDAMLPALSQIGQALNAKDDHEAHLIVSVFFAGMAVGQLFFGPFADARGRRQTILLGLCIFVAGSLVCMQASDMQTMLVGRLIQAFGVSGPRIAALAIIRDLYVGDAMARVMSFIMMVFILVPMLAPVIGQTVLYFFSWQHIFSLFLVVAVIAGSWFFARQPETLPAARRKAFSWYQFWRSSRFIVTHMSVMGYTIAMGCIFGSFLAYLSASQTIFQEIYHTGDWFPYIFATLAFSIGLASFFNGTMVMRFGMSKLVHVALYGVITFALVFSAVIWAYSGLPPLITTLTIMFCGFFFVGILFGNLNAMAMQPLGAMAGLGAAIIGSFSSMIAVPVALFIDSFLTTTLTPIGLGFLGFFMLAWVAVKTGDKARDKAAG</sequence>
<evidence type="ECO:0000256" key="6">
    <source>
        <dbReference type="ARBA" id="ARBA00022989"/>
    </source>
</evidence>
<dbReference type="PROSITE" id="PS50850">
    <property type="entry name" value="MFS"/>
    <property type="match status" value="1"/>
</dbReference>
<dbReference type="GO" id="GO:1990961">
    <property type="term" value="P:xenobiotic detoxification by transmembrane export across the plasma membrane"/>
    <property type="evidence" value="ECO:0007669"/>
    <property type="project" value="InterPro"/>
</dbReference>
<comment type="subcellular location">
    <subcellularLocation>
        <location evidence="8">Cell inner membrane</location>
        <topology evidence="8">Multi-pass membrane protein</topology>
    </subcellularLocation>
    <subcellularLocation>
        <location evidence="1">Cell membrane</location>
        <topology evidence="1">Multi-pass membrane protein</topology>
    </subcellularLocation>
</comment>
<dbReference type="NCBIfam" id="TIGR00710">
    <property type="entry name" value="efflux_Bcr_CflA"/>
    <property type="match status" value="1"/>
</dbReference>
<evidence type="ECO:0000256" key="2">
    <source>
        <dbReference type="ARBA" id="ARBA00006236"/>
    </source>
</evidence>
<feature type="transmembrane region" description="Helical" evidence="8">
    <location>
        <begin position="56"/>
        <end position="74"/>
    </location>
</feature>
<evidence type="ECO:0000256" key="8">
    <source>
        <dbReference type="RuleBase" id="RU365088"/>
    </source>
</evidence>
<proteinExistence type="inferred from homology"/>
<organism evidence="10 11">
    <name type="scientific">Salinimonas marina</name>
    <dbReference type="NCBI Taxonomy" id="2785918"/>
    <lineage>
        <taxon>Bacteria</taxon>
        <taxon>Pseudomonadati</taxon>
        <taxon>Pseudomonadota</taxon>
        <taxon>Gammaproteobacteria</taxon>
        <taxon>Alteromonadales</taxon>
        <taxon>Alteromonadaceae</taxon>
        <taxon>Alteromonas/Salinimonas group</taxon>
        <taxon>Salinimonas</taxon>
    </lineage>
</organism>
<dbReference type="Proteomes" id="UP000595095">
    <property type="component" value="Chromosome"/>
</dbReference>
<feature type="transmembrane region" description="Helical" evidence="8">
    <location>
        <begin position="350"/>
        <end position="372"/>
    </location>
</feature>
<comment type="similarity">
    <text evidence="2 8">Belongs to the major facilitator superfamily. Bcr/CmlA family.</text>
</comment>
<dbReference type="KEGG" id="smaa:IT774_16370"/>
<feature type="transmembrane region" description="Helical" evidence="8">
    <location>
        <begin position="16"/>
        <end position="36"/>
    </location>
</feature>
<feature type="transmembrane region" description="Helical" evidence="8">
    <location>
        <begin position="258"/>
        <end position="277"/>
    </location>
</feature>
<feature type="transmembrane region" description="Helical" evidence="8">
    <location>
        <begin position="144"/>
        <end position="169"/>
    </location>
</feature>
<keyword evidence="8" id="KW-0997">Cell inner membrane</keyword>
<dbReference type="InterPro" id="IPR011701">
    <property type="entry name" value="MFS"/>
</dbReference>
<protein>
    <recommendedName>
        <fullName evidence="8">Bcr/CflA family efflux transporter</fullName>
    </recommendedName>
</protein>
<keyword evidence="3 8" id="KW-0813">Transport</keyword>
<dbReference type="SUPFAM" id="SSF103473">
    <property type="entry name" value="MFS general substrate transporter"/>
    <property type="match status" value="1"/>
</dbReference>
<evidence type="ECO:0000256" key="5">
    <source>
        <dbReference type="ARBA" id="ARBA00022692"/>
    </source>
</evidence>
<dbReference type="GO" id="GO:0005886">
    <property type="term" value="C:plasma membrane"/>
    <property type="evidence" value="ECO:0007669"/>
    <property type="project" value="UniProtKB-SubCell"/>
</dbReference>
<dbReference type="EMBL" id="CP064795">
    <property type="protein sequence ID" value="QPG05629.1"/>
    <property type="molecule type" value="Genomic_DNA"/>
</dbReference>
<dbReference type="PANTHER" id="PTHR23502:SF132">
    <property type="entry name" value="POLYAMINE TRANSPORTER 2-RELATED"/>
    <property type="match status" value="1"/>
</dbReference>
<keyword evidence="6 8" id="KW-1133">Transmembrane helix</keyword>
<dbReference type="CDD" id="cd17320">
    <property type="entry name" value="MFS_MdfA_MDR_like"/>
    <property type="match status" value="1"/>
</dbReference>
<feature type="domain" description="Major facilitator superfamily (MFS) profile" evidence="9">
    <location>
        <begin position="19"/>
        <end position="410"/>
    </location>
</feature>
<feature type="transmembrane region" description="Helical" evidence="8">
    <location>
        <begin position="289"/>
        <end position="311"/>
    </location>
</feature>
<dbReference type="InterPro" id="IPR036259">
    <property type="entry name" value="MFS_trans_sf"/>
</dbReference>
<reference evidence="10 11" key="1">
    <citation type="submission" date="2020-11" db="EMBL/GenBank/DDBJ databases">
        <title>Complete genome sequence for Salinimonas sp. strain G2-b.</title>
        <authorList>
            <person name="Park S.-J."/>
        </authorList>
    </citation>
    <scope>NUCLEOTIDE SEQUENCE [LARGE SCALE GENOMIC DNA]</scope>
    <source>
        <strain evidence="10 11">G2-b</strain>
    </source>
</reference>
<dbReference type="Gene3D" id="1.20.1720.10">
    <property type="entry name" value="Multidrug resistance protein D"/>
    <property type="match status" value="1"/>
</dbReference>
<evidence type="ECO:0000256" key="7">
    <source>
        <dbReference type="ARBA" id="ARBA00023136"/>
    </source>
</evidence>
<evidence type="ECO:0000256" key="4">
    <source>
        <dbReference type="ARBA" id="ARBA00022475"/>
    </source>
</evidence>
<evidence type="ECO:0000259" key="9">
    <source>
        <dbReference type="PROSITE" id="PS50850"/>
    </source>
</evidence>